<keyword evidence="3" id="KW-1185">Reference proteome</keyword>
<dbReference type="STRING" id="1124188.SAMN05444377_11351"/>
<evidence type="ECO:0000259" key="1">
    <source>
        <dbReference type="Pfam" id="PF09976"/>
    </source>
</evidence>
<feature type="domain" description="Ancillary SecYEG translocon subunit/Cell division coordinator CpoB TPR" evidence="1">
    <location>
        <begin position="26"/>
        <end position="141"/>
    </location>
</feature>
<dbReference type="Pfam" id="PF09976">
    <property type="entry name" value="TPR_21"/>
    <property type="match status" value="1"/>
</dbReference>
<dbReference type="Proteomes" id="UP000184147">
    <property type="component" value="Unassembled WGS sequence"/>
</dbReference>
<name>A0A1M5CYD2_9FLAO</name>
<evidence type="ECO:0000313" key="2">
    <source>
        <dbReference type="EMBL" id="SHF59719.1"/>
    </source>
</evidence>
<dbReference type="RefSeq" id="WP_073364188.1">
    <property type="nucleotide sequence ID" value="NZ_FQVQ01000013.1"/>
</dbReference>
<gene>
    <name evidence="2" type="ORF">SAMN05444377_11351</name>
</gene>
<dbReference type="OrthoDB" id="8521102at2"/>
<reference evidence="2 3" key="1">
    <citation type="submission" date="2016-11" db="EMBL/GenBank/DDBJ databases">
        <authorList>
            <person name="Jaros S."/>
            <person name="Januszkiewicz K."/>
            <person name="Wedrychowicz H."/>
        </authorList>
    </citation>
    <scope>NUCLEOTIDE SEQUENCE [LARGE SCALE GENOMIC DNA]</scope>
    <source>
        <strain evidence="2 3">DSM 25660</strain>
    </source>
</reference>
<proteinExistence type="predicted"/>
<organism evidence="2 3">
    <name type="scientific">Flavobacterium fontis</name>
    <dbReference type="NCBI Taxonomy" id="1124188"/>
    <lineage>
        <taxon>Bacteria</taxon>
        <taxon>Pseudomonadati</taxon>
        <taxon>Bacteroidota</taxon>
        <taxon>Flavobacteriia</taxon>
        <taxon>Flavobacteriales</taxon>
        <taxon>Flavobacteriaceae</taxon>
        <taxon>Flavobacterium</taxon>
    </lineage>
</organism>
<dbReference type="AlphaFoldDB" id="A0A1M5CYD2"/>
<evidence type="ECO:0000313" key="3">
    <source>
        <dbReference type="Proteomes" id="UP000184147"/>
    </source>
</evidence>
<sequence>MKRTLFVASLFISLTLYSQDHTKKGYSYMEKSQRKLAQGQLAQARDYLESARKVDFHGGNPEATAHSRMNLIEAQILLQEKRYDDALRVLDTTHGASFGVNCLERDSLKIVTLIKKHGLQKVNAAFTKAVVQMNPDTAQFDATYCVSLNDLGYTFCFYAPIVLTEEELKSYTLAALAKKCSFYQLLF</sequence>
<protein>
    <submittedName>
        <fullName evidence="2">Tetratricopeptide repeat-containing protein</fullName>
    </submittedName>
</protein>
<dbReference type="EMBL" id="FQVQ01000013">
    <property type="protein sequence ID" value="SHF59719.1"/>
    <property type="molecule type" value="Genomic_DNA"/>
</dbReference>
<accession>A0A1M5CYD2</accession>
<dbReference type="InterPro" id="IPR018704">
    <property type="entry name" value="SecYEG/CpoB_TPR"/>
</dbReference>